<name>A0ABM4GH05_DROKI</name>
<dbReference type="Gene3D" id="2.170.140.10">
    <property type="entry name" value="Chitin binding domain"/>
    <property type="match status" value="6"/>
</dbReference>
<feature type="domain" description="Chitin-binding type-2" evidence="7">
    <location>
        <begin position="635"/>
        <end position="692"/>
    </location>
</feature>
<evidence type="ECO:0000256" key="1">
    <source>
        <dbReference type="ARBA" id="ARBA00022669"/>
    </source>
</evidence>
<feature type="domain" description="Chitin-binding type-2" evidence="7">
    <location>
        <begin position="64"/>
        <end position="121"/>
    </location>
</feature>
<dbReference type="InterPro" id="IPR051940">
    <property type="entry name" value="Chitin_bind-dev_reg"/>
</dbReference>
<evidence type="ECO:0000259" key="7">
    <source>
        <dbReference type="PROSITE" id="PS50940"/>
    </source>
</evidence>
<keyword evidence="8" id="KW-1185">Reference proteome</keyword>
<feature type="domain" description="Chitin-binding type-2" evidence="7">
    <location>
        <begin position="393"/>
        <end position="450"/>
    </location>
</feature>
<keyword evidence="2" id="KW-0732">Signal</keyword>
<feature type="domain" description="Chitin-binding type-2" evidence="7">
    <location>
        <begin position="3"/>
        <end position="59"/>
    </location>
</feature>
<keyword evidence="4" id="KW-1015">Disulfide bond</keyword>
<accession>A0ABM4GH05</accession>
<feature type="domain" description="Chitin-binding type-2" evidence="7">
    <location>
        <begin position="467"/>
        <end position="525"/>
    </location>
</feature>
<reference evidence="9" key="1">
    <citation type="submission" date="2025-08" db="UniProtKB">
        <authorList>
            <consortium name="RefSeq"/>
        </authorList>
    </citation>
    <scope>IDENTIFICATION</scope>
    <source>
        <strain evidence="9">14028-0561.14</strain>
        <tissue evidence="9">Whole fly</tissue>
    </source>
</reference>
<feature type="domain" description="Chitin-binding type-2" evidence="7">
    <location>
        <begin position="219"/>
        <end position="278"/>
    </location>
</feature>
<evidence type="ECO:0000313" key="9">
    <source>
        <dbReference type="RefSeq" id="XP_070142003.1"/>
    </source>
</evidence>
<dbReference type="SUPFAM" id="SSF57625">
    <property type="entry name" value="Invertebrate chitin-binding proteins"/>
    <property type="match status" value="9"/>
</dbReference>
<dbReference type="PANTHER" id="PTHR23301">
    <property type="entry name" value="CHITIN BINDING PERITROPHIN-A"/>
    <property type="match status" value="1"/>
</dbReference>
<dbReference type="Proteomes" id="UP001652661">
    <property type="component" value="Chromosome 3L"/>
</dbReference>
<organism evidence="8 9">
    <name type="scientific">Drosophila kikkawai</name>
    <name type="common">Fruit fly</name>
    <dbReference type="NCBI Taxonomy" id="30033"/>
    <lineage>
        <taxon>Eukaryota</taxon>
        <taxon>Metazoa</taxon>
        <taxon>Ecdysozoa</taxon>
        <taxon>Arthropoda</taxon>
        <taxon>Hexapoda</taxon>
        <taxon>Insecta</taxon>
        <taxon>Pterygota</taxon>
        <taxon>Neoptera</taxon>
        <taxon>Endopterygota</taxon>
        <taxon>Diptera</taxon>
        <taxon>Brachycera</taxon>
        <taxon>Muscomorpha</taxon>
        <taxon>Ephydroidea</taxon>
        <taxon>Drosophilidae</taxon>
        <taxon>Drosophila</taxon>
        <taxon>Sophophora</taxon>
    </lineage>
</organism>
<dbReference type="Pfam" id="PF01607">
    <property type="entry name" value="CBM_14"/>
    <property type="match status" value="9"/>
</dbReference>
<feature type="region of interest" description="Disordered" evidence="6">
    <location>
        <begin position="529"/>
        <end position="554"/>
    </location>
</feature>
<feature type="compositionally biased region" description="Low complexity" evidence="6">
    <location>
        <begin position="356"/>
        <end position="379"/>
    </location>
</feature>
<dbReference type="PROSITE" id="PS50940">
    <property type="entry name" value="CHIT_BIND_II"/>
    <property type="match status" value="9"/>
</dbReference>
<evidence type="ECO:0000256" key="4">
    <source>
        <dbReference type="ARBA" id="ARBA00023157"/>
    </source>
</evidence>
<evidence type="ECO:0000313" key="8">
    <source>
        <dbReference type="Proteomes" id="UP001652661"/>
    </source>
</evidence>
<keyword evidence="5" id="KW-0325">Glycoprotein</keyword>
<dbReference type="SMART" id="SM00494">
    <property type="entry name" value="ChtBD2"/>
    <property type="match status" value="9"/>
</dbReference>
<feature type="domain" description="Chitin-binding type-2" evidence="7">
    <location>
        <begin position="556"/>
        <end position="613"/>
    </location>
</feature>
<feature type="region of interest" description="Disordered" evidence="6">
    <location>
        <begin position="352"/>
        <end position="379"/>
    </location>
</feature>
<dbReference type="GeneID" id="108073773"/>
<protein>
    <submittedName>
        <fullName evidence="9">Chondroitin proteoglycan 1</fullName>
    </submittedName>
</protein>
<keyword evidence="1" id="KW-0147">Chitin-binding</keyword>
<evidence type="ECO:0000256" key="2">
    <source>
        <dbReference type="ARBA" id="ARBA00022729"/>
    </source>
</evidence>
<evidence type="ECO:0000256" key="3">
    <source>
        <dbReference type="ARBA" id="ARBA00022737"/>
    </source>
</evidence>
<feature type="domain" description="Chitin-binding type-2" evidence="7">
    <location>
        <begin position="293"/>
        <end position="352"/>
    </location>
</feature>
<dbReference type="InterPro" id="IPR036508">
    <property type="entry name" value="Chitin-bd_dom_sf"/>
</dbReference>
<sequence>MDSSFCSTLSNGYYEYPYDCGAYIWCNDSCADLEYCPDGKLFNSPLHICDTPEAVKCTPLPNPANPCKDESNHTILPSALSCSEFIVCLNGQSEEKQCPGELLFNPDLKICDFKDNVVCFGDQTTQDEHETTTTTEEPFTECEGQKLGAMFPDIRNCQQYYYCWGNDSYSIFPCPVDNWFNLKSGNCGPDISPEACREVVTTSPPLTTVATTTTVSDKENPCADQELGASFPLQSDCQQYLLCLGGGKSTTAKCPVNAWFDPDTGDCGPNVSPTACLDAFTTSTTVTTTKSSEDVCADQELGASYPLVTNCQQYILCMGDGKSTVANCIYNGFYDPQTGNCGPEVSPTACKETGVSTESSTSEASTTPSPTTPLPTISTTLPIDTTTNPADILGICSGHGEDYYATYPDECSKYIACAQPVPIAFYCPQSLFFNEALQKCVEWESSDCPKGETTTLSPGLTTPAPEVSLCFNNSGQNLPYLDNCQWFIRCVDDSSYMMGICSLGEFFDPLTGECGSDVSPDACRENYNTTTSTTSVTDTTESSTTAVTPSTPSTEIHPCEGVPNGKLVPYPDDCTKFIACVQPYPLVYDCVVGQEFSAALERCMAPWYANCSIILTTTQTPLTSTTEAEDTTLPNSFCDDKSEGTLVPYPNNCSKYIVCQEPIPVGFACPEDEEFSPIDFICMDAQLAKCNSTGYRLHSPDLGFFSHVFKAISSFSFDF</sequence>
<dbReference type="PANTHER" id="PTHR23301:SF0">
    <property type="entry name" value="CHITIN-BINDING TYPE-2 DOMAIN-CONTAINING PROTEIN-RELATED"/>
    <property type="match status" value="1"/>
</dbReference>
<evidence type="ECO:0000256" key="6">
    <source>
        <dbReference type="SAM" id="MobiDB-lite"/>
    </source>
</evidence>
<proteinExistence type="predicted"/>
<evidence type="ECO:0000256" key="5">
    <source>
        <dbReference type="ARBA" id="ARBA00023180"/>
    </source>
</evidence>
<dbReference type="InterPro" id="IPR002557">
    <property type="entry name" value="Chitin-bd_dom"/>
</dbReference>
<feature type="domain" description="Chitin-binding type-2" evidence="7">
    <location>
        <begin position="139"/>
        <end position="198"/>
    </location>
</feature>
<keyword evidence="3" id="KW-0677">Repeat</keyword>
<dbReference type="RefSeq" id="XP_070142003.1">
    <property type="nucleotide sequence ID" value="XM_070285902.1"/>
</dbReference>
<gene>
    <name evidence="9" type="primary">LOC108073773</name>
</gene>